<sequence>MWFQHRPVLETHSCRPPQSHFRAWTLEVVGVDGLTIASRTVRNPQALSTGNNGKTSSASDTTWHPCLHQYQYRVVVTVIQDMAPVGIESSAPPVQLFRFDTPALSAATTATADDVEAAGAAAAAGIPAAMNKGGARPLTPRSMIGGSATEQASVKFSSEVTFSSGRFNAPTERPSRYFGVLASGVLCLYSKAYSQKPPVK</sequence>
<evidence type="ECO:0000313" key="2">
    <source>
        <dbReference type="Proteomes" id="UP000002630"/>
    </source>
</evidence>
<reference evidence="1 2" key="1">
    <citation type="journal article" date="2010" name="Nature">
        <title>The Ectocarpus genome and the independent evolution of multicellularity in brown algae.</title>
        <authorList>
            <person name="Cock J.M."/>
            <person name="Sterck L."/>
            <person name="Rouze P."/>
            <person name="Scornet D."/>
            <person name="Allen A.E."/>
            <person name="Amoutzias G."/>
            <person name="Anthouard V."/>
            <person name="Artiguenave F."/>
            <person name="Aury J.M."/>
            <person name="Badger J.H."/>
            <person name="Beszteri B."/>
            <person name="Billiau K."/>
            <person name="Bonnet E."/>
            <person name="Bothwell J.H."/>
            <person name="Bowler C."/>
            <person name="Boyen C."/>
            <person name="Brownlee C."/>
            <person name="Carrano C.J."/>
            <person name="Charrier B."/>
            <person name="Cho G.Y."/>
            <person name="Coelho S.M."/>
            <person name="Collen J."/>
            <person name="Corre E."/>
            <person name="Da Silva C."/>
            <person name="Delage L."/>
            <person name="Delaroque N."/>
            <person name="Dittami S.M."/>
            <person name="Doulbeau S."/>
            <person name="Elias M."/>
            <person name="Farnham G."/>
            <person name="Gachon C.M."/>
            <person name="Gschloessl B."/>
            <person name="Heesch S."/>
            <person name="Jabbari K."/>
            <person name="Jubin C."/>
            <person name="Kawai H."/>
            <person name="Kimura K."/>
            <person name="Kloareg B."/>
            <person name="Kupper F.C."/>
            <person name="Lang D."/>
            <person name="Le Bail A."/>
            <person name="Leblanc C."/>
            <person name="Lerouge P."/>
            <person name="Lohr M."/>
            <person name="Lopez P.J."/>
            <person name="Martens C."/>
            <person name="Maumus F."/>
            <person name="Michel G."/>
            <person name="Miranda-Saavedra D."/>
            <person name="Morales J."/>
            <person name="Moreau H."/>
            <person name="Motomura T."/>
            <person name="Nagasato C."/>
            <person name="Napoli C.A."/>
            <person name="Nelson D.R."/>
            <person name="Nyvall-Collen P."/>
            <person name="Peters A.F."/>
            <person name="Pommier C."/>
            <person name="Potin P."/>
            <person name="Poulain J."/>
            <person name="Quesneville H."/>
            <person name="Read B."/>
            <person name="Rensing S.A."/>
            <person name="Ritter A."/>
            <person name="Rousvoal S."/>
            <person name="Samanta M."/>
            <person name="Samson G."/>
            <person name="Schroeder D.C."/>
            <person name="Segurens B."/>
            <person name="Strittmatter M."/>
            <person name="Tonon T."/>
            <person name="Tregear J.W."/>
            <person name="Valentin K."/>
            <person name="von Dassow P."/>
            <person name="Yamagishi T."/>
            <person name="Van de Peer Y."/>
            <person name="Wincker P."/>
        </authorList>
    </citation>
    <scope>NUCLEOTIDE SEQUENCE [LARGE SCALE GENOMIC DNA]</scope>
    <source>
        <strain evidence="2">Ec32 / CCAP1310/4</strain>
    </source>
</reference>
<accession>D7G162</accession>
<proteinExistence type="predicted"/>
<dbReference type="AlphaFoldDB" id="D7G162"/>
<keyword evidence="2" id="KW-1185">Reference proteome</keyword>
<dbReference type="InParanoid" id="D7G162"/>
<dbReference type="Proteomes" id="UP000002630">
    <property type="component" value="Linkage Group LG21"/>
</dbReference>
<dbReference type="OrthoDB" id="10600394at2759"/>
<protein>
    <submittedName>
        <fullName evidence="1">Uncharacterized protein</fullName>
    </submittedName>
</protein>
<gene>
    <name evidence="1" type="ORF">Esi_0437_0010</name>
</gene>
<dbReference type="EMBL" id="FN649746">
    <property type="protein sequence ID" value="CBJ33172.1"/>
    <property type="molecule type" value="Genomic_DNA"/>
</dbReference>
<evidence type="ECO:0000313" key="1">
    <source>
        <dbReference type="EMBL" id="CBJ33172.1"/>
    </source>
</evidence>
<organism evidence="1 2">
    <name type="scientific">Ectocarpus siliculosus</name>
    <name type="common">Brown alga</name>
    <name type="synonym">Conferva siliculosa</name>
    <dbReference type="NCBI Taxonomy" id="2880"/>
    <lineage>
        <taxon>Eukaryota</taxon>
        <taxon>Sar</taxon>
        <taxon>Stramenopiles</taxon>
        <taxon>Ochrophyta</taxon>
        <taxon>PX clade</taxon>
        <taxon>Phaeophyceae</taxon>
        <taxon>Ectocarpales</taxon>
        <taxon>Ectocarpaceae</taxon>
        <taxon>Ectocarpus</taxon>
    </lineage>
</organism>
<dbReference type="EMBL" id="FN648638">
    <property type="protein sequence ID" value="CBJ33172.1"/>
    <property type="molecule type" value="Genomic_DNA"/>
</dbReference>
<name>D7G162_ECTSI</name>